<evidence type="ECO:0000313" key="4">
    <source>
        <dbReference type="WBParaSite" id="HPBE_0000203601-mRNA-1"/>
    </source>
</evidence>
<dbReference type="Proteomes" id="UP000050761">
    <property type="component" value="Unassembled WGS sequence"/>
</dbReference>
<sequence>MRRRRHDAAAADRNAAGPQPRLIIFAQKWHQPAPRSARSAATAPGRGGRIIEQQRGEGGRGARGGGQVEQYERAAAHCRSIRRQYWADSES</sequence>
<proteinExistence type="predicted"/>
<accession>A0A183F794</accession>
<name>A0A183F794_HELPZ</name>
<keyword evidence="3" id="KW-1185">Reference proteome</keyword>
<protein>
    <submittedName>
        <fullName evidence="2 4">Uncharacterized protein</fullName>
    </submittedName>
</protein>
<evidence type="ECO:0000313" key="2">
    <source>
        <dbReference type="EMBL" id="VDO22744.1"/>
    </source>
</evidence>
<accession>A0A3P7UG40</accession>
<organism evidence="3 4">
    <name type="scientific">Heligmosomoides polygyrus</name>
    <name type="common">Parasitic roundworm</name>
    <dbReference type="NCBI Taxonomy" id="6339"/>
    <lineage>
        <taxon>Eukaryota</taxon>
        <taxon>Metazoa</taxon>
        <taxon>Ecdysozoa</taxon>
        <taxon>Nematoda</taxon>
        <taxon>Chromadorea</taxon>
        <taxon>Rhabditida</taxon>
        <taxon>Rhabditina</taxon>
        <taxon>Rhabditomorpha</taxon>
        <taxon>Strongyloidea</taxon>
        <taxon>Heligmosomidae</taxon>
        <taxon>Heligmosomoides</taxon>
    </lineage>
</organism>
<dbReference type="AlphaFoldDB" id="A0A183F794"/>
<feature type="region of interest" description="Disordered" evidence="1">
    <location>
        <begin position="1"/>
        <end position="20"/>
    </location>
</feature>
<dbReference type="WBParaSite" id="HPBE_0000203601-mRNA-1">
    <property type="protein sequence ID" value="HPBE_0000203601-mRNA-1"/>
    <property type="gene ID" value="HPBE_0000203601"/>
</dbReference>
<evidence type="ECO:0000256" key="1">
    <source>
        <dbReference type="SAM" id="MobiDB-lite"/>
    </source>
</evidence>
<reference evidence="2 3" key="1">
    <citation type="submission" date="2018-11" db="EMBL/GenBank/DDBJ databases">
        <authorList>
            <consortium name="Pathogen Informatics"/>
        </authorList>
    </citation>
    <scope>NUCLEOTIDE SEQUENCE [LARGE SCALE GENOMIC DNA]</scope>
</reference>
<gene>
    <name evidence="2" type="ORF">HPBE_LOCUS2037</name>
</gene>
<reference evidence="4" key="2">
    <citation type="submission" date="2019-09" db="UniProtKB">
        <authorList>
            <consortium name="WormBaseParasite"/>
        </authorList>
    </citation>
    <scope>IDENTIFICATION</scope>
</reference>
<dbReference type="EMBL" id="UZAH01002682">
    <property type="protein sequence ID" value="VDO22744.1"/>
    <property type="molecule type" value="Genomic_DNA"/>
</dbReference>
<feature type="compositionally biased region" description="Low complexity" evidence="1">
    <location>
        <begin position="32"/>
        <end position="44"/>
    </location>
</feature>
<evidence type="ECO:0000313" key="3">
    <source>
        <dbReference type="Proteomes" id="UP000050761"/>
    </source>
</evidence>
<feature type="region of interest" description="Disordered" evidence="1">
    <location>
        <begin position="29"/>
        <end position="69"/>
    </location>
</feature>